<dbReference type="AlphaFoldDB" id="A0AAW2FA64"/>
<proteinExistence type="predicted"/>
<keyword evidence="3" id="KW-1185">Reference proteome</keyword>
<accession>A0AAW2FA64</accession>
<organism evidence="2 3">
    <name type="scientific">Cardiocondyla obscurior</name>
    <dbReference type="NCBI Taxonomy" id="286306"/>
    <lineage>
        <taxon>Eukaryota</taxon>
        <taxon>Metazoa</taxon>
        <taxon>Ecdysozoa</taxon>
        <taxon>Arthropoda</taxon>
        <taxon>Hexapoda</taxon>
        <taxon>Insecta</taxon>
        <taxon>Pterygota</taxon>
        <taxon>Neoptera</taxon>
        <taxon>Endopterygota</taxon>
        <taxon>Hymenoptera</taxon>
        <taxon>Apocrita</taxon>
        <taxon>Aculeata</taxon>
        <taxon>Formicoidea</taxon>
        <taxon>Formicidae</taxon>
        <taxon>Myrmicinae</taxon>
        <taxon>Cardiocondyla</taxon>
    </lineage>
</organism>
<gene>
    <name evidence="2" type="ORF">PUN28_013202</name>
</gene>
<name>A0AAW2FA64_9HYME</name>
<protein>
    <recommendedName>
        <fullName evidence="4">Ribosomal protein S15</fullName>
    </recommendedName>
</protein>
<feature type="region of interest" description="Disordered" evidence="1">
    <location>
        <begin position="1"/>
        <end position="43"/>
    </location>
</feature>
<evidence type="ECO:0000256" key="1">
    <source>
        <dbReference type="SAM" id="MobiDB-lite"/>
    </source>
</evidence>
<sequence>MIRIFTGKTDEPTNSLSAERIVTQRQHTRTRTQRDPYSSLLLD</sequence>
<dbReference type="Proteomes" id="UP001430953">
    <property type="component" value="Unassembled WGS sequence"/>
</dbReference>
<reference evidence="2 3" key="1">
    <citation type="submission" date="2023-03" db="EMBL/GenBank/DDBJ databases">
        <title>High recombination rates correlate with genetic variation in Cardiocondyla obscurior ants.</title>
        <authorList>
            <person name="Errbii M."/>
        </authorList>
    </citation>
    <scope>NUCLEOTIDE SEQUENCE [LARGE SCALE GENOMIC DNA]</scope>
    <source>
        <strain evidence="2">Alpha-2009</strain>
        <tissue evidence="2">Whole body</tissue>
    </source>
</reference>
<evidence type="ECO:0008006" key="4">
    <source>
        <dbReference type="Google" id="ProtNLM"/>
    </source>
</evidence>
<evidence type="ECO:0000313" key="2">
    <source>
        <dbReference type="EMBL" id="KAL0111844.1"/>
    </source>
</evidence>
<comment type="caution">
    <text evidence="2">The sequence shown here is derived from an EMBL/GenBank/DDBJ whole genome shotgun (WGS) entry which is preliminary data.</text>
</comment>
<dbReference type="EMBL" id="JADYXP020000013">
    <property type="protein sequence ID" value="KAL0111844.1"/>
    <property type="molecule type" value="Genomic_DNA"/>
</dbReference>
<evidence type="ECO:0000313" key="3">
    <source>
        <dbReference type="Proteomes" id="UP001430953"/>
    </source>
</evidence>